<dbReference type="KEGG" id="tpaf:A3L08_01070"/>
<dbReference type="EMBL" id="CP015102">
    <property type="protein sequence ID" value="ASJ06021.1"/>
    <property type="molecule type" value="Genomic_DNA"/>
</dbReference>
<feature type="compositionally biased region" description="Basic residues" evidence="1">
    <location>
        <begin position="17"/>
        <end position="41"/>
    </location>
</feature>
<protein>
    <submittedName>
        <fullName evidence="2">Uncharacterized protein</fullName>
    </submittedName>
</protein>
<name>A0A218P5J1_9EURY</name>
<keyword evidence="3" id="KW-1185">Reference proteome</keyword>
<gene>
    <name evidence="2" type="ORF">A3L08_01070</name>
</gene>
<feature type="compositionally biased region" description="Basic residues" evidence="1">
    <location>
        <begin position="59"/>
        <end position="68"/>
    </location>
</feature>
<reference evidence="2 3" key="1">
    <citation type="submission" date="2016-04" db="EMBL/GenBank/DDBJ databases">
        <title>Complete genome sequence of Thermococcus pacificus type strain P4.</title>
        <authorList>
            <person name="Oger P.M."/>
        </authorList>
    </citation>
    <scope>NUCLEOTIDE SEQUENCE [LARGE SCALE GENOMIC DNA]</scope>
    <source>
        <strain evidence="2 3">P-4</strain>
    </source>
</reference>
<proteinExistence type="predicted"/>
<organism evidence="2 3">
    <name type="scientific">Thermococcus pacificus</name>
    <dbReference type="NCBI Taxonomy" id="71998"/>
    <lineage>
        <taxon>Archaea</taxon>
        <taxon>Methanobacteriati</taxon>
        <taxon>Methanobacteriota</taxon>
        <taxon>Thermococci</taxon>
        <taxon>Thermococcales</taxon>
        <taxon>Thermococcaceae</taxon>
        <taxon>Thermococcus</taxon>
    </lineage>
</organism>
<feature type="region of interest" description="Disordered" evidence="1">
    <location>
        <begin position="1"/>
        <end position="68"/>
    </location>
</feature>
<dbReference type="AlphaFoldDB" id="A0A218P5J1"/>
<accession>A0A218P5J1</accession>
<sequence length="68" mass="7742">MSQRENVLPGMKSWRGSVRKGTGRRQGQRAKPMNPKRRNIKKWASLSPFSTGDVGTAGKRFKNSRRAR</sequence>
<dbReference type="Proteomes" id="UP000197418">
    <property type="component" value="Chromosome"/>
</dbReference>
<evidence type="ECO:0000313" key="2">
    <source>
        <dbReference type="EMBL" id="ASJ06021.1"/>
    </source>
</evidence>
<evidence type="ECO:0000313" key="3">
    <source>
        <dbReference type="Proteomes" id="UP000197418"/>
    </source>
</evidence>
<evidence type="ECO:0000256" key="1">
    <source>
        <dbReference type="SAM" id="MobiDB-lite"/>
    </source>
</evidence>